<sequence>MRNKREKCLMFQNDVQATSPKEQAAVLLLLLLLLVTLMLLLLLPMPVPVLLLCVGIIRQQGITEMTLGADEQPRAISRPNFYNLRPNNFSTPCMQLLATSMLSAYNNNNNNNNNKTDDKA</sequence>
<evidence type="ECO:0000313" key="2">
    <source>
        <dbReference type="Proteomes" id="UP000054995"/>
    </source>
</evidence>
<organism evidence="1 2">
    <name type="scientific">Trichinella pseudospiralis</name>
    <name type="common">Parasitic roundworm</name>
    <dbReference type="NCBI Taxonomy" id="6337"/>
    <lineage>
        <taxon>Eukaryota</taxon>
        <taxon>Metazoa</taxon>
        <taxon>Ecdysozoa</taxon>
        <taxon>Nematoda</taxon>
        <taxon>Enoplea</taxon>
        <taxon>Dorylaimia</taxon>
        <taxon>Trichinellida</taxon>
        <taxon>Trichinellidae</taxon>
        <taxon>Trichinella</taxon>
    </lineage>
</organism>
<evidence type="ECO:0000313" key="1">
    <source>
        <dbReference type="EMBL" id="KRY84739.1"/>
    </source>
</evidence>
<gene>
    <name evidence="1" type="ORF">T4D_10153</name>
</gene>
<comment type="caution">
    <text evidence="1">The sequence shown here is derived from an EMBL/GenBank/DDBJ whole genome shotgun (WGS) entry which is preliminary data.</text>
</comment>
<proteinExistence type="predicted"/>
<name>A0A0V1FHH1_TRIPS</name>
<accession>A0A0V1FHH1</accession>
<keyword evidence="2" id="KW-1185">Reference proteome</keyword>
<protein>
    <submittedName>
        <fullName evidence="1">Uncharacterized protein</fullName>
    </submittedName>
</protein>
<dbReference type="AlphaFoldDB" id="A0A0V1FHH1"/>
<dbReference type="EMBL" id="JYDT01000107">
    <property type="protein sequence ID" value="KRY84739.1"/>
    <property type="molecule type" value="Genomic_DNA"/>
</dbReference>
<reference evidence="1 2" key="1">
    <citation type="submission" date="2015-01" db="EMBL/GenBank/DDBJ databases">
        <title>Evolution of Trichinella species and genotypes.</title>
        <authorList>
            <person name="Korhonen P.K."/>
            <person name="Edoardo P."/>
            <person name="Giuseppe L.R."/>
            <person name="Gasser R.B."/>
        </authorList>
    </citation>
    <scope>NUCLEOTIDE SEQUENCE [LARGE SCALE GENOMIC DNA]</scope>
    <source>
        <strain evidence="1">ISS470</strain>
    </source>
</reference>
<dbReference type="Proteomes" id="UP000054995">
    <property type="component" value="Unassembled WGS sequence"/>
</dbReference>